<dbReference type="EC" id="2.3.1.191" evidence="7"/>
<feature type="active site" description="Proton acceptor" evidence="7">
    <location>
        <position position="250"/>
    </location>
</feature>
<dbReference type="NCBIfam" id="TIGR01853">
    <property type="entry name" value="lipid_A_lpxD"/>
    <property type="match status" value="1"/>
</dbReference>
<keyword evidence="3 7" id="KW-0808">Transferase</keyword>
<evidence type="ECO:0000256" key="4">
    <source>
        <dbReference type="ARBA" id="ARBA00022737"/>
    </source>
</evidence>
<comment type="similarity">
    <text evidence="7">Belongs to the transferase hexapeptide repeat family. LpxD subfamily.</text>
</comment>
<dbReference type="InterPro" id="IPR018357">
    <property type="entry name" value="Hexapep_transf_CS"/>
</dbReference>
<dbReference type="GO" id="GO:0009245">
    <property type="term" value="P:lipid A biosynthetic process"/>
    <property type="evidence" value="ECO:0007669"/>
    <property type="project" value="UniProtKB-UniRule"/>
</dbReference>
<dbReference type="Pfam" id="PF04613">
    <property type="entry name" value="LpxD"/>
    <property type="match status" value="1"/>
</dbReference>
<evidence type="ECO:0000256" key="3">
    <source>
        <dbReference type="ARBA" id="ARBA00022679"/>
    </source>
</evidence>
<gene>
    <name evidence="7" type="primary">lpxD</name>
    <name evidence="9" type="ORF">B0180_00615</name>
</gene>
<dbReference type="GO" id="GO:0016410">
    <property type="term" value="F:N-acyltransferase activity"/>
    <property type="evidence" value="ECO:0007669"/>
    <property type="project" value="InterPro"/>
</dbReference>
<dbReference type="InterPro" id="IPR007691">
    <property type="entry name" value="LpxD"/>
</dbReference>
<dbReference type="Gene3D" id="3.40.1390.10">
    <property type="entry name" value="MurE/MurF, N-terminal domain"/>
    <property type="match status" value="1"/>
</dbReference>
<evidence type="ECO:0000256" key="7">
    <source>
        <dbReference type="HAMAP-Rule" id="MF_00523"/>
    </source>
</evidence>
<dbReference type="GO" id="GO:0016020">
    <property type="term" value="C:membrane"/>
    <property type="evidence" value="ECO:0007669"/>
    <property type="project" value="GOC"/>
</dbReference>
<dbReference type="PANTHER" id="PTHR43378">
    <property type="entry name" value="UDP-3-O-ACYLGLUCOSAMINE N-ACYLTRANSFERASE"/>
    <property type="match status" value="1"/>
</dbReference>
<dbReference type="NCBIfam" id="NF002060">
    <property type="entry name" value="PRK00892.1"/>
    <property type="match status" value="1"/>
</dbReference>
<comment type="catalytic activity">
    <reaction evidence="7">
        <text>a UDP-3-O-[(3R)-3-hydroxyacyl]-alpha-D-glucosamine + a (3R)-hydroxyacyl-[ACP] = a UDP-2-N,3-O-bis[(3R)-3-hydroxyacyl]-alpha-D-glucosamine + holo-[ACP] + H(+)</text>
        <dbReference type="Rhea" id="RHEA:53836"/>
        <dbReference type="Rhea" id="RHEA-COMP:9685"/>
        <dbReference type="Rhea" id="RHEA-COMP:9945"/>
        <dbReference type="ChEBI" id="CHEBI:15378"/>
        <dbReference type="ChEBI" id="CHEBI:64479"/>
        <dbReference type="ChEBI" id="CHEBI:78827"/>
        <dbReference type="ChEBI" id="CHEBI:137740"/>
        <dbReference type="ChEBI" id="CHEBI:137748"/>
        <dbReference type="EC" id="2.3.1.191"/>
    </reaction>
</comment>
<proteinExistence type="inferred from homology"/>
<keyword evidence="6 7" id="KW-0012">Acyltransferase</keyword>
<evidence type="ECO:0000256" key="1">
    <source>
        <dbReference type="ARBA" id="ARBA00022516"/>
    </source>
</evidence>
<name>A0A1S9ZPM9_9GAMM</name>
<dbReference type="RefSeq" id="WP_078255206.1">
    <property type="nucleotide sequence ID" value="NZ_MUXT01000001.1"/>
</dbReference>
<evidence type="ECO:0000313" key="9">
    <source>
        <dbReference type="EMBL" id="OOR85333.1"/>
    </source>
</evidence>
<reference evidence="9 10" key="1">
    <citation type="submission" date="2017-02" db="EMBL/GenBank/DDBJ databases">
        <title>Draft genome sequence of Moraxella canis CCUG 8415A type strain.</title>
        <authorList>
            <person name="Engstrom-Jakobsson H."/>
            <person name="Salva-Serra F."/>
            <person name="Thorell K."/>
            <person name="Gonzales-Siles L."/>
            <person name="Karlsson R."/>
            <person name="Boulund F."/>
            <person name="Engstrand L."/>
            <person name="Moore E."/>
        </authorList>
    </citation>
    <scope>NUCLEOTIDE SEQUENCE [LARGE SCALE GENOMIC DNA]</scope>
    <source>
        <strain evidence="9 10">CCUG 8415A</strain>
    </source>
</reference>
<dbReference type="InterPro" id="IPR001451">
    <property type="entry name" value="Hexapep"/>
</dbReference>
<dbReference type="AlphaFoldDB" id="A0A1S9ZPM9"/>
<keyword evidence="2 7" id="KW-0441">Lipid A biosynthesis</keyword>
<dbReference type="GO" id="GO:0103118">
    <property type="term" value="F:UDP-3-O-[(3R)-3-hydroxyacyl]-glucosamine N-acyltransferase activity"/>
    <property type="evidence" value="ECO:0007669"/>
    <property type="project" value="UniProtKB-EC"/>
</dbReference>
<dbReference type="UniPathway" id="UPA00973"/>
<evidence type="ECO:0000256" key="5">
    <source>
        <dbReference type="ARBA" id="ARBA00023098"/>
    </source>
</evidence>
<dbReference type="PROSITE" id="PS00101">
    <property type="entry name" value="HEXAPEP_TRANSFERASES"/>
    <property type="match status" value="1"/>
</dbReference>
<dbReference type="CDD" id="cd03352">
    <property type="entry name" value="LbH_LpxD"/>
    <property type="match status" value="1"/>
</dbReference>
<evidence type="ECO:0000256" key="2">
    <source>
        <dbReference type="ARBA" id="ARBA00022556"/>
    </source>
</evidence>
<evidence type="ECO:0000313" key="10">
    <source>
        <dbReference type="Proteomes" id="UP000190322"/>
    </source>
</evidence>
<sequence length="337" mass="35126">MLSIHDIITAIEKRQPVLNKEALDHNAIFIGVANLGGANDRQIAFLAQPKYINELADTKAGLVLLSDKFADKAHAVNASAPYLLVKDAYLAYACVSALFAPNDPSGIHHTAVICDSAHISKQVTIGAHAVIGTGAYIADGVIIGAGAIIGERVQIGQGSLIDAGAIVHHDCVIGEQVRIHSHANIGSEGFGFAPALADGHVQWQRIAQLGRVVIGNHVRIGSHTCIDRGAVDDTIIGDHVIIDNLVQIAHNVQIGSGTAIAAKCGIAGSTKIGKNCIIGGAVGISGHLTITDGVTITGMSMVISDIREAGSYSSGTVAMPSLKWRRAASRFRQMGEK</sequence>
<keyword evidence="1 7" id="KW-0444">Lipid biosynthesis</keyword>
<dbReference type="Proteomes" id="UP000190322">
    <property type="component" value="Unassembled WGS sequence"/>
</dbReference>
<comment type="function">
    <text evidence="7">Catalyzes the N-acylation of UDP-3-O-acylglucosamine using 3-hydroxyacyl-ACP as the acyl donor. Is involved in the biosynthesis of lipid A, a phosphorylated glycolipid that anchors the lipopolysaccharide to the outer membrane of the cell.</text>
</comment>
<comment type="caution">
    <text evidence="9">The sequence shown here is derived from an EMBL/GenBank/DDBJ whole genome shotgun (WGS) entry which is preliminary data.</text>
</comment>
<protein>
    <recommendedName>
        <fullName evidence="7">UDP-3-O-acylglucosamine N-acyltransferase</fullName>
        <ecNumber evidence="7">2.3.1.191</ecNumber>
    </recommendedName>
</protein>
<keyword evidence="5 7" id="KW-0443">Lipid metabolism</keyword>
<evidence type="ECO:0000256" key="6">
    <source>
        <dbReference type="ARBA" id="ARBA00023315"/>
    </source>
</evidence>
<feature type="domain" description="UDP-3-O-[3-hydroxymyristoyl] glucosamine N-acyltransferase non-repeat region" evidence="8">
    <location>
        <begin position="31"/>
        <end position="97"/>
    </location>
</feature>
<evidence type="ECO:0000259" key="8">
    <source>
        <dbReference type="Pfam" id="PF04613"/>
    </source>
</evidence>
<dbReference type="SUPFAM" id="SSF51161">
    <property type="entry name" value="Trimeric LpxA-like enzymes"/>
    <property type="match status" value="1"/>
</dbReference>
<dbReference type="HAMAP" id="MF_00523">
    <property type="entry name" value="LpxD"/>
    <property type="match status" value="1"/>
</dbReference>
<dbReference type="EMBL" id="MUXT01000001">
    <property type="protein sequence ID" value="OOR85333.1"/>
    <property type="molecule type" value="Genomic_DNA"/>
</dbReference>
<dbReference type="InterPro" id="IPR011004">
    <property type="entry name" value="Trimer_LpxA-like_sf"/>
</dbReference>
<keyword evidence="4 7" id="KW-0677">Repeat</keyword>
<comment type="subunit">
    <text evidence="7">Homotrimer.</text>
</comment>
<comment type="pathway">
    <text evidence="7">Bacterial outer membrane biogenesis; LPS lipid A biosynthesis.</text>
</comment>
<accession>A0A1S9ZPM9</accession>
<dbReference type="InterPro" id="IPR020573">
    <property type="entry name" value="UDP_GlcNAc_AcTrfase_non-rep"/>
</dbReference>
<organism evidence="9 10">
    <name type="scientific">Moraxella canis</name>
    <dbReference type="NCBI Taxonomy" id="90239"/>
    <lineage>
        <taxon>Bacteria</taxon>
        <taxon>Pseudomonadati</taxon>
        <taxon>Pseudomonadota</taxon>
        <taxon>Gammaproteobacteria</taxon>
        <taxon>Moraxellales</taxon>
        <taxon>Moraxellaceae</taxon>
        <taxon>Moraxella</taxon>
    </lineage>
</organism>
<dbReference type="PANTHER" id="PTHR43378:SF2">
    <property type="entry name" value="UDP-3-O-ACYLGLUCOSAMINE N-ACYLTRANSFERASE 1, MITOCHONDRIAL-RELATED"/>
    <property type="match status" value="1"/>
</dbReference>
<dbReference type="Gene3D" id="2.160.10.10">
    <property type="entry name" value="Hexapeptide repeat proteins"/>
    <property type="match status" value="1"/>
</dbReference>
<dbReference type="Pfam" id="PF00132">
    <property type="entry name" value="Hexapep"/>
    <property type="match status" value="2"/>
</dbReference>